<name>A0A0B3C4Y5_9PSED</name>
<reference evidence="4 6" key="2">
    <citation type="submission" date="2017-01" db="EMBL/GenBank/DDBJ databases">
        <authorList>
            <person name="Mah S.A."/>
            <person name="Swanson W.J."/>
            <person name="Moy G.W."/>
            <person name="Vacquier V.D."/>
        </authorList>
    </citation>
    <scope>NUCLEOTIDE SEQUENCE [LARGE SCALE GENOMIC DNA]</scope>
    <source>
        <strain evidence="4 6">ATCC 29606</strain>
    </source>
</reference>
<reference evidence="3 5" key="1">
    <citation type="submission" date="2014-11" db="EMBL/GenBank/DDBJ databases">
        <title>Genome sequence of Pseudomonas tuomuerensis JCM 14085.</title>
        <authorList>
            <person name="Shin S.-K."/>
            <person name="Yi H."/>
        </authorList>
    </citation>
    <scope>NUCLEOTIDE SEQUENCE [LARGE SCALE GENOMIC DNA]</scope>
    <source>
        <strain evidence="3 5">JCM 14085</strain>
    </source>
</reference>
<dbReference type="OrthoDB" id="6402501at2"/>
<dbReference type="RefSeq" id="WP_027589830.1">
    <property type="nucleotide sequence ID" value="NZ_FMUP01000005.1"/>
</dbReference>
<evidence type="ECO:0000256" key="1">
    <source>
        <dbReference type="SAM" id="MobiDB-lite"/>
    </source>
</evidence>
<dbReference type="Proteomes" id="UP000186079">
    <property type="component" value="Unassembled WGS sequence"/>
</dbReference>
<dbReference type="AlphaFoldDB" id="A0A0B3C4Y5"/>
<accession>A0A0B2D7Q4</accession>
<protein>
    <submittedName>
        <fullName evidence="4">Cytochrome c oxidase cbb3-type subunit 4</fullName>
    </submittedName>
    <submittedName>
        <fullName evidence="3">Cytochrome oxidase</fullName>
    </submittedName>
</protein>
<evidence type="ECO:0000313" key="6">
    <source>
        <dbReference type="Proteomes" id="UP000186079"/>
    </source>
</evidence>
<dbReference type="STRING" id="706570.PT85_03110"/>
<dbReference type="Proteomes" id="UP000030980">
    <property type="component" value="Unassembled WGS sequence"/>
</dbReference>
<evidence type="ECO:0000256" key="2">
    <source>
        <dbReference type="SAM" id="Phobius"/>
    </source>
</evidence>
<organism evidence="3 5">
    <name type="scientific">Pseudomonas flexibilis</name>
    <dbReference type="NCBI Taxonomy" id="706570"/>
    <lineage>
        <taxon>Bacteria</taxon>
        <taxon>Pseudomonadati</taxon>
        <taxon>Pseudomonadota</taxon>
        <taxon>Gammaproteobacteria</taxon>
        <taxon>Pseudomonadales</taxon>
        <taxon>Pseudomonadaceae</taxon>
        <taxon>Pseudomonas</taxon>
    </lineage>
</organism>
<evidence type="ECO:0000313" key="4">
    <source>
        <dbReference type="EMBL" id="SIQ61206.1"/>
    </source>
</evidence>
<feature type="transmembrane region" description="Helical" evidence="2">
    <location>
        <begin position="6"/>
        <end position="26"/>
    </location>
</feature>
<dbReference type="InterPro" id="IPR008621">
    <property type="entry name" value="Cbb3-typ_cyt_oxidase_comp"/>
</dbReference>
<proteinExistence type="predicted"/>
<keyword evidence="5" id="KW-1185">Reference proteome</keyword>
<keyword evidence="2" id="KW-1133">Transmembrane helix</keyword>
<dbReference type="CDD" id="cd01324">
    <property type="entry name" value="cbb3_Oxidase_CcoQ"/>
    <property type="match status" value="1"/>
</dbReference>
<feature type="compositionally biased region" description="Basic and acidic residues" evidence="1">
    <location>
        <begin position="48"/>
        <end position="62"/>
    </location>
</feature>
<evidence type="ECO:0000313" key="5">
    <source>
        <dbReference type="Proteomes" id="UP000030980"/>
    </source>
</evidence>
<sequence length="62" mass="7016">MDIGLIRGLGTLVVFIAFIGVVLWAYNSKRRKSFDEAANLPFADEESEPKKRDEEASRSNKE</sequence>
<gene>
    <name evidence="3" type="ORF">PT85_03110</name>
    <name evidence="4" type="ORF">SAMN05421672_10842</name>
</gene>
<feature type="region of interest" description="Disordered" evidence="1">
    <location>
        <begin position="43"/>
        <end position="62"/>
    </location>
</feature>
<keyword evidence="2" id="KW-0472">Membrane</keyword>
<dbReference type="PATRIC" id="fig|706570.3.peg.2314"/>
<dbReference type="EMBL" id="FTMC01000008">
    <property type="protein sequence ID" value="SIQ61206.1"/>
    <property type="molecule type" value="Genomic_DNA"/>
</dbReference>
<dbReference type="EMBL" id="JTAK01000001">
    <property type="protein sequence ID" value="KHO66562.1"/>
    <property type="molecule type" value="Genomic_DNA"/>
</dbReference>
<evidence type="ECO:0000313" key="3">
    <source>
        <dbReference type="EMBL" id="KHO66562.1"/>
    </source>
</evidence>
<dbReference type="Pfam" id="PF05545">
    <property type="entry name" value="FixQ"/>
    <property type="match status" value="1"/>
</dbReference>
<accession>A0A0B3C4Y5</accession>
<keyword evidence="2" id="KW-0812">Transmembrane</keyword>